<keyword evidence="3" id="KW-1185">Reference proteome</keyword>
<proteinExistence type="predicted"/>
<protein>
    <submittedName>
        <fullName evidence="2">Uncharacterized protein</fullName>
    </submittedName>
</protein>
<evidence type="ECO:0000313" key="2">
    <source>
        <dbReference type="EMBL" id="VTJ62111.1"/>
    </source>
</evidence>
<name>A0A5E4AZD9_MARMO</name>
<dbReference type="AlphaFoldDB" id="A0A5E4AZD9"/>
<feature type="compositionally biased region" description="Low complexity" evidence="1">
    <location>
        <begin position="36"/>
        <end position="46"/>
    </location>
</feature>
<feature type="region of interest" description="Disordered" evidence="1">
    <location>
        <begin position="12"/>
        <end position="178"/>
    </location>
</feature>
<gene>
    <name evidence="2" type="ORF">MONAX_5E026895</name>
</gene>
<evidence type="ECO:0000256" key="1">
    <source>
        <dbReference type="SAM" id="MobiDB-lite"/>
    </source>
</evidence>
<evidence type="ECO:0000313" key="3">
    <source>
        <dbReference type="Proteomes" id="UP000335636"/>
    </source>
</evidence>
<accession>A0A5E4AZD9</accession>
<organism evidence="2 3">
    <name type="scientific">Marmota monax</name>
    <name type="common">Woodchuck</name>
    <dbReference type="NCBI Taxonomy" id="9995"/>
    <lineage>
        <taxon>Eukaryota</taxon>
        <taxon>Metazoa</taxon>
        <taxon>Chordata</taxon>
        <taxon>Craniata</taxon>
        <taxon>Vertebrata</taxon>
        <taxon>Euteleostomi</taxon>
        <taxon>Mammalia</taxon>
        <taxon>Eutheria</taxon>
        <taxon>Euarchontoglires</taxon>
        <taxon>Glires</taxon>
        <taxon>Rodentia</taxon>
        <taxon>Sciuromorpha</taxon>
        <taxon>Sciuridae</taxon>
        <taxon>Xerinae</taxon>
        <taxon>Marmotini</taxon>
        <taxon>Marmota</taxon>
    </lineage>
</organism>
<sequence>MPAQILGCRAASGRLPSSVCGRPAGRCRGPWPVPRPGASSAAPRAGQKARRNANSTSQRQLAGRRGGGHRGRRQECGADPQLRRCSGSRPSTGALRRNRRRQRASADAEGRGLSGCSQRSPPGAGPQAWRKLTSRPRRGPSEQLAGSATGSAGAAGSGMARGPRPTNGRNGSAEGAGD</sequence>
<feature type="compositionally biased region" description="Low complexity" evidence="1">
    <location>
        <begin position="145"/>
        <end position="162"/>
    </location>
</feature>
<dbReference type="EMBL" id="CABDUW010000192">
    <property type="protein sequence ID" value="VTJ62111.1"/>
    <property type="molecule type" value="Genomic_DNA"/>
</dbReference>
<dbReference type="Proteomes" id="UP000335636">
    <property type="component" value="Unassembled WGS sequence"/>
</dbReference>
<reference evidence="2" key="1">
    <citation type="submission" date="2019-04" db="EMBL/GenBank/DDBJ databases">
        <authorList>
            <person name="Alioto T."/>
            <person name="Alioto T."/>
        </authorList>
    </citation>
    <scope>NUCLEOTIDE SEQUENCE [LARGE SCALE GENOMIC DNA]</scope>
</reference>
<comment type="caution">
    <text evidence="2">The sequence shown here is derived from an EMBL/GenBank/DDBJ whole genome shotgun (WGS) entry which is preliminary data.</text>
</comment>